<accession>A0AAD8SUM6</accession>
<evidence type="ECO:0000313" key="3">
    <source>
        <dbReference type="EMBL" id="KAK1664587.1"/>
    </source>
</evidence>
<dbReference type="Pfam" id="PF00646">
    <property type="entry name" value="F-box"/>
    <property type="match status" value="1"/>
</dbReference>
<dbReference type="InterPro" id="IPR011043">
    <property type="entry name" value="Gal_Oxase/kelch_b-propeller"/>
</dbReference>
<dbReference type="PANTHER" id="PTHR32133:SF266">
    <property type="entry name" value="F-BOX DOMAIN-CONTAINING PROTEIN"/>
    <property type="match status" value="1"/>
</dbReference>
<evidence type="ECO:0000313" key="4">
    <source>
        <dbReference type="Proteomes" id="UP001231189"/>
    </source>
</evidence>
<keyword evidence="4" id="KW-1185">Reference proteome</keyword>
<sequence>MAGCSSTRRRCRPSSPSSARKHPLEDDDLLHEIFLRLPPQPPHRLRASLVSKRWRRLATDPKFLRRFCIHHRKPPLLGGFSYQDGKLSFRSTLDPPYRIPPERFSLQLGGHEVWTCLDCRHGRILFDNRSQSRVIVWDPVTDDRRVVAYPPQFHGHRIKQIDTGTVLCAAGDQGHVHGACHSSPFKVVALSCYGHYTEATANVAFTSVYSSETGIWSDLISTTLPGSRIFFSTHSTLVGNTLHYLFMRSWQDNNGILEFDLDAQRLAVIEKPHGGPRQDNALIIQAEDGGLGLAALTTPICHPCLQMWDRQVDSHGVATWVLRKTLELHKILGLEYWIGMDQALFILHYLQDVQAIFLRVGSSVYMLQLESMQSKELFKSDSLSRYHPFASFYAEGILE</sequence>
<organism evidence="3 4">
    <name type="scientific">Lolium multiflorum</name>
    <name type="common">Italian ryegrass</name>
    <name type="synonym">Lolium perenne subsp. multiflorum</name>
    <dbReference type="NCBI Taxonomy" id="4521"/>
    <lineage>
        <taxon>Eukaryota</taxon>
        <taxon>Viridiplantae</taxon>
        <taxon>Streptophyta</taxon>
        <taxon>Embryophyta</taxon>
        <taxon>Tracheophyta</taxon>
        <taxon>Spermatophyta</taxon>
        <taxon>Magnoliopsida</taxon>
        <taxon>Liliopsida</taxon>
        <taxon>Poales</taxon>
        <taxon>Poaceae</taxon>
        <taxon>BOP clade</taxon>
        <taxon>Pooideae</taxon>
        <taxon>Poodae</taxon>
        <taxon>Poeae</taxon>
        <taxon>Poeae Chloroplast Group 2 (Poeae type)</taxon>
        <taxon>Loliodinae</taxon>
        <taxon>Loliinae</taxon>
        <taxon>Lolium</taxon>
    </lineage>
</organism>
<dbReference type="InterPro" id="IPR036047">
    <property type="entry name" value="F-box-like_dom_sf"/>
</dbReference>
<proteinExistence type="predicted"/>
<comment type="caution">
    <text evidence="3">The sequence shown here is derived from an EMBL/GenBank/DDBJ whole genome shotgun (WGS) entry which is preliminary data.</text>
</comment>
<dbReference type="PANTHER" id="PTHR32133">
    <property type="entry name" value="OS07G0120400 PROTEIN"/>
    <property type="match status" value="1"/>
</dbReference>
<evidence type="ECO:0000256" key="1">
    <source>
        <dbReference type="SAM" id="MobiDB-lite"/>
    </source>
</evidence>
<dbReference type="AlphaFoldDB" id="A0AAD8SUM6"/>
<dbReference type="InterPro" id="IPR056594">
    <property type="entry name" value="AT5G49610-like_b-prop"/>
</dbReference>
<feature type="region of interest" description="Disordered" evidence="1">
    <location>
        <begin position="1"/>
        <end position="23"/>
    </location>
</feature>
<dbReference type="SMART" id="SM00256">
    <property type="entry name" value="FBOX"/>
    <property type="match status" value="1"/>
</dbReference>
<dbReference type="InterPro" id="IPR001810">
    <property type="entry name" value="F-box_dom"/>
</dbReference>
<dbReference type="Gene3D" id="1.20.1280.50">
    <property type="match status" value="1"/>
</dbReference>
<evidence type="ECO:0000259" key="2">
    <source>
        <dbReference type="SMART" id="SM00256"/>
    </source>
</evidence>
<dbReference type="Proteomes" id="UP001231189">
    <property type="component" value="Unassembled WGS sequence"/>
</dbReference>
<dbReference type="Pfam" id="PF23635">
    <property type="entry name" value="Beta-prop_AT5G49610-like"/>
    <property type="match status" value="1"/>
</dbReference>
<gene>
    <name evidence="3" type="ORF">QYE76_052746</name>
</gene>
<feature type="domain" description="F-box" evidence="2">
    <location>
        <begin position="27"/>
        <end position="67"/>
    </location>
</feature>
<name>A0AAD8SUM6_LOLMU</name>
<reference evidence="3" key="1">
    <citation type="submission" date="2023-07" db="EMBL/GenBank/DDBJ databases">
        <title>A chromosome-level genome assembly of Lolium multiflorum.</title>
        <authorList>
            <person name="Chen Y."/>
            <person name="Copetti D."/>
            <person name="Kolliker R."/>
            <person name="Studer B."/>
        </authorList>
    </citation>
    <scope>NUCLEOTIDE SEQUENCE</scope>
    <source>
        <strain evidence="3">02402/16</strain>
        <tissue evidence="3">Leaf</tissue>
    </source>
</reference>
<dbReference type="EMBL" id="JAUUTY010000003">
    <property type="protein sequence ID" value="KAK1664587.1"/>
    <property type="molecule type" value="Genomic_DNA"/>
</dbReference>
<dbReference type="SUPFAM" id="SSF81383">
    <property type="entry name" value="F-box domain"/>
    <property type="match status" value="1"/>
</dbReference>
<protein>
    <recommendedName>
        <fullName evidence="2">F-box domain-containing protein</fullName>
    </recommendedName>
</protein>
<dbReference type="SUPFAM" id="SSF50965">
    <property type="entry name" value="Galactose oxidase, central domain"/>
    <property type="match status" value="1"/>
</dbReference>